<feature type="chain" id="PRO_5031127142" description="GST C-terminal domain-containing protein" evidence="1">
    <location>
        <begin position="35"/>
        <end position="480"/>
    </location>
</feature>
<reference evidence="2" key="1">
    <citation type="submission" date="2021-01" db="EMBL/GenBank/DDBJ databases">
        <authorList>
            <person name="Corre E."/>
            <person name="Pelletier E."/>
            <person name="Niang G."/>
            <person name="Scheremetjew M."/>
            <person name="Finn R."/>
            <person name="Kale V."/>
            <person name="Holt S."/>
            <person name="Cochrane G."/>
            <person name="Meng A."/>
            <person name="Brown T."/>
            <person name="Cohen L."/>
        </authorList>
    </citation>
    <scope>NUCLEOTIDE SEQUENCE</scope>
    <source>
        <strain evidence="2">CCMP125</strain>
    </source>
</reference>
<name>A0A7S2YQB5_9STRA</name>
<gene>
    <name evidence="2" type="ORF">APAL1065_LOCUS24149</name>
</gene>
<feature type="signal peptide" evidence="1">
    <location>
        <begin position="1"/>
        <end position="34"/>
    </location>
</feature>
<dbReference type="PANTHER" id="PTHR43968">
    <property type="match status" value="1"/>
</dbReference>
<evidence type="ECO:0000256" key="1">
    <source>
        <dbReference type="SAM" id="SignalP"/>
    </source>
</evidence>
<dbReference type="EMBL" id="HBHT01035926">
    <property type="protein sequence ID" value="CAD9989028.1"/>
    <property type="molecule type" value="Transcribed_RNA"/>
</dbReference>
<dbReference type="PANTHER" id="PTHR43968:SF14">
    <property type="entry name" value="GLUTATHIONE S-TRANSFERASE"/>
    <property type="match status" value="1"/>
</dbReference>
<keyword evidence="1" id="KW-0732">Signal</keyword>
<sequence>MKAQGQSFDSTRCWFQIWCIPYVWLLLWPTPRWANGVAVDIPSWDSLGQTLIPSAPPPVTLDCCCMNQKGQRLDPTPQTVRLFRERNGWCIYSARLWLALELKGISYETVLVASRGDTFDGSLVEEGDGRPEFLGDQSLPLLQYAQESQLHEASTEASSIDLLRELDAHFPESIPLFSKDEPDPVLFMAHEFEKAVPSNARYSPRAAWLFCNEEGFRLDALHRSAFEKFLDQAESLLSNYDGPFFCGQELSAADVVWAPLLERYSVQLPCLHDQLVPRHANLRPRLYQWYQAMDTVPAYACRVRGDGPSWRRVLFVDPWWPKADLWHPRDTVGPKGELLLSEQECCAIFGSTEVGSDVWDDYAKSRPYVSKNPRTEVAVSLIRNREALSKDASNWMEQEGYVSEFSLDELDTCFRAIAWILGLDKEANSFPADDPFFQRVTCILIYLDKRLCVPRDFGAPSAAALRKLCTEFSSRFGQVL</sequence>
<protein>
    <recommendedName>
        <fullName evidence="3">GST C-terminal domain-containing protein</fullName>
    </recommendedName>
</protein>
<dbReference type="Pfam" id="PF13410">
    <property type="entry name" value="GST_C_2"/>
    <property type="match status" value="1"/>
</dbReference>
<dbReference type="InterPro" id="IPR050983">
    <property type="entry name" value="GST_Omega/HSP26"/>
</dbReference>
<accession>A0A7S2YQB5</accession>
<organism evidence="2">
    <name type="scientific">Entomoneis paludosa</name>
    <dbReference type="NCBI Taxonomy" id="265537"/>
    <lineage>
        <taxon>Eukaryota</taxon>
        <taxon>Sar</taxon>
        <taxon>Stramenopiles</taxon>
        <taxon>Ochrophyta</taxon>
        <taxon>Bacillariophyta</taxon>
        <taxon>Bacillariophyceae</taxon>
        <taxon>Bacillariophycidae</taxon>
        <taxon>Entomoneidaceae</taxon>
        <taxon>Entomoneis</taxon>
    </lineage>
</organism>
<dbReference type="SUPFAM" id="SSF47616">
    <property type="entry name" value="GST C-terminal domain-like"/>
    <property type="match status" value="1"/>
</dbReference>
<dbReference type="Gene3D" id="1.20.1050.10">
    <property type="match status" value="1"/>
</dbReference>
<dbReference type="AlphaFoldDB" id="A0A7S2YQB5"/>
<dbReference type="GO" id="GO:0005737">
    <property type="term" value="C:cytoplasm"/>
    <property type="evidence" value="ECO:0007669"/>
    <property type="project" value="TreeGrafter"/>
</dbReference>
<dbReference type="InterPro" id="IPR036282">
    <property type="entry name" value="Glutathione-S-Trfase_C_sf"/>
</dbReference>
<evidence type="ECO:0008006" key="3">
    <source>
        <dbReference type="Google" id="ProtNLM"/>
    </source>
</evidence>
<proteinExistence type="predicted"/>
<evidence type="ECO:0000313" key="2">
    <source>
        <dbReference type="EMBL" id="CAD9989028.1"/>
    </source>
</evidence>